<dbReference type="AlphaFoldDB" id="A0A6G1J1F8"/>
<dbReference type="Proteomes" id="UP000799291">
    <property type="component" value="Unassembled WGS sequence"/>
</dbReference>
<feature type="region of interest" description="Disordered" evidence="1">
    <location>
        <begin position="76"/>
        <end position="95"/>
    </location>
</feature>
<evidence type="ECO:0000313" key="3">
    <source>
        <dbReference type="Proteomes" id="UP000799291"/>
    </source>
</evidence>
<accession>A0A6G1J1F8</accession>
<keyword evidence="3" id="KW-1185">Reference proteome</keyword>
<evidence type="ECO:0000313" key="2">
    <source>
        <dbReference type="EMBL" id="KAF2684228.1"/>
    </source>
</evidence>
<evidence type="ECO:0000256" key="1">
    <source>
        <dbReference type="SAM" id="MobiDB-lite"/>
    </source>
</evidence>
<protein>
    <submittedName>
        <fullName evidence="2">Uncharacterized protein</fullName>
    </submittedName>
</protein>
<proteinExistence type="predicted"/>
<organism evidence="2 3">
    <name type="scientific">Lentithecium fluviatile CBS 122367</name>
    <dbReference type="NCBI Taxonomy" id="1168545"/>
    <lineage>
        <taxon>Eukaryota</taxon>
        <taxon>Fungi</taxon>
        <taxon>Dikarya</taxon>
        <taxon>Ascomycota</taxon>
        <taxon>Pezizomycotina</taxon>
        <taxon>Dothideomycetes</taxon>
        <taxon>Pleosporomycetidae</taxon>
        <taxon>Pleosporales</taxon>
        <taxon>Massarineae</taxon>
        <taxon>Lentitheciaceae</taxon>
        <taxon>Lentithecium</taxon>
    </lineage>
</organism>
<name>A0A6G1J1F8_9PLEO</name>
<gene>
    <name evidence="2" type="ORF">K458DRAFT_389432</name>
</gene>
<sequence>MDPRARSFCPKHLNAWTAFSHEQNNQVIRYTSLHDLLLRTIADVNEEAPVVADQQTQTAAAEQQDKEIQTNAASLANRQTQTARVEQREEETQTDAATLVDQTCQTSTPAQADRCVQTPTADAEDKQVQTTWPANTCVFEVVEMETVSTMTEASTISSSTTQTEPANQMEDLLGRARAEGYQAGYSQGLAAGKTVAFMKKRQEAKPVGRSEDKKEKIEIKPVATPVKAVSAANDPFKGLFEVARRSVTPRK</sequence>
<dbReference type="EMBL" id="MU005582">
    <property type="protein sequence ID" value="KAF2684228.1"/>
    <property type="molecule type" value="Genomic_DNA"/>
</dbReference>
<reference evidence="2" key="1">
    <citation type="journal article" date="2020" name="Stud. Mycol.">
        <title>101 Dothideomycetes genomes: a test case for predicting lifestyles and emergence of pathogens.</title>
        <authorList>
            <person name="Haridas S."/>
            <person name="Albert R."/>
            <person name="Binder M."/>
            <person name="Bloem J."/>
            <person name="Labutti K."/>
            <person name="Salamov A."/>
            <person name="Andreopoulos B."/>
            <person name="Baker S."/>
            <person name="Barry K."/>
            <person name="Bills G."/>
            <person name="Bluhm B."/>
            <person name="Cannon C."/>
            <person name="Castanera R."/>
            <person name="Culley D."/>
            <person name="Daum C."/>
            <person name="Ezra D."/>
            <person name="Gonzalez J."/>
            <person name="Henrissat B."/>
            <person name="Kuo A."/>
            <person name="Liang C."/>
            <person name="Lipzen A."/>
            <person name="Lutzoni F."/>
            <person name="Magnuson J."/>
            <person name="Mondo S."/>
            <person name="Nolan M."/>
            <person name="Ohm R."/>
            <person name="Pangilinan J."/>
            <person name="Park H.-J."/>
            <person name="Ramirez L."/>
            <person name="Alfaro M."/>
            <person name="Sun H."/>
            <person name="Tritt A."/>
            <person name="Yoshinaga Y."/>
            <person name="Zwiers L.-H."/>
            <person name="Turgeon B."/>
            <person name="Goodwin S."/>
            <person name="Spatafora J."/>
            <person name="Crous P."/>
            <person name="Grigoriev I."/>
        </authorList>
    </citation>
    <scope>NUCLEOTIDE SEQUENCE</scope>
    <source>
        <strain evidence="2">CBS 122367</strain>
    </source>
</reference>